<dbReference type="EnsemblMetazoa" id="OVOC2033.1">
    <property type="protein sequence ID" value="OVOC2033.1"/>
    <property type="gene ID" value="WBGene00238842"/>
</dbReference>
<evidence type="ECO:0000256" key="1">
    <source>
        <dbReference type="SAM" id="SignalP"/>
    </source>
</evidence>
<keyword evidence="3" id="KW-1185">Reference proteome</keyword>
<reference evidence="3" key="1">
    <citation type="submission" date="2013-10" db="EMBL/GenBank/DDBJ databases">
        <title>Genome sequencing of Onchocerca volvulus.</title>
        <authorList>
            <person name="Cotton J."/>
            <person name="Tsai J."/>
            <person name="Stanley E."/>
            <person name="Tracey A."/>
            <person name="Holroyd N."/>
            <person name="Lustigman S."/>
            <person name="Berriman M."/>
        </authorList>
    </citation>
    <scope>NUCLEOTIDE SEQUENCE</scope>
</reference>
<protein>
    <submittedName>
        <fullName evidence="2">Uncharacterized protein</fullName>
    </submittedName>
</protein>
<feature type="signal peptide" evidence="1">
    <location>
        <begin position="1"/>
        <end position="20"/>
    </location>
</feature>
<dbReference type="EMBL" id="CMVM020000065">
    <property type="status" value="NOT_ANNOTATED_CDS"/>
    <property type="molecule type" value="Genomic_DNA"/>
</dbReference>
<sequence length="71" mass="8038">MKILNVMFYLIITLLRGVHTNEINKVNPVIQVVLISGKNQIYTESDLCVSKCLDVSIQLSIKCFRDVADLL</sequence>
<accession>A0A8R1TPF7</accession>
<reference evidence="2" key="2">
    <citation type="submission" date="2022-06" db="UniProtKB">
        <authorList>
            <consortium name="EnsemblMetazoa"/>
        </authorList>
    </citation>
    <scope>IDENTIFICATION</scope>
</reference>
<dbReference type="AlphaFoldDB" id="A0A8R1TPF7"/>
<keyword evidence="1" id="KW-0732">Signal</keyword>
<organism evidence="2 3">
    <name type="scientific">Onchocerca volvulus</name>
    <dbReference type="NCBI Taxonomy" id="6282"/>
    <lineage>
        <taxon>Eukaryota</taxon>
        <taxon>Metazoa</taxon>
        <taxon>Ecdysozoa</taxon>
        <taxon>Nematoda</taxon>
        <taxon>Chromadorea</taxon>
        <taxon>Rhabditida</taxon>
        <taxon>Spirurina</taxon>
        <taxon>Spiruromorpha</taxon>
        <taxon>Filarioidea</taxon>
        <taxon>Onchocercidae</taxon>
        <taxon>Onchocerca</taxon>
    </lineage>
</organism>
<evidence type="ECO:0000313" key="2">
    <source>
        <dbReference type="EnsemblMetazoa" id="OVOC2033.1"/>
    </source>
</evidence>
<feature type="chain" id="PRO_5035739780" evidence="1">
    <location>
        <begin position="21"/>
        <end position="71"/>
    </location>
</feature>
<evidence type="ECO:0000313" key="3">
    <source>
        <dbReference type="Proteomes" id="UP000024404"/>
    </source>
</evidence>
<dbReference type="Proteomes" id="UP000024404">
    <property type="component" value="Unassembled WGS sequence"/>
</dbReference>
<proteinExistence type="predicted"/>
<name>A0A8R1TPF7_ONCVO</name>